<dbReference type="EC" id="6.1.1.11" evidence="12"/>
<comment type="function">
    <text evidence="12">Catalyzes the attachment of serine to tRNA(Ser). Is also able to aminoacylate tRNA(Sec) with serine, to form the misacylated tRNA L-seryl-tRNA(Sec), which will be further converted into selenocysteinyl-tRNA(Sec).</text>
</comment>
<organism evidence="16 17">
    <name type="scientific">Candidatus Blochmannia vicinus</name>
    <name type="common">nom. nud.</name>
    <dbReference type="NCBI Taxonomy" id="251540"/>
    <lineage>
        <taxon>Bacteria</taxon>
        <taxon>Pseudomonadati</taxon>
        <taxon>Pseudomonadota</taxon>
        <taxon>Gammaproteobacteria</taxon>
        <taxon>Enterobacterales</taxon>
        <taxon>Enterobacteriaceae</taxon>
        <taxon>ant endosymbionts</taxon>
        <taxon>Candidatus Blochmanniella</taxon>
    </lineage>
</organism>
<dbReference type="AlphaFoldDB" id="A0A9Q8TWC2"/>
<feature type="binding site" evidence="12 13">
    <location>
        <position position="289"/>
    </location>
    <ligand>
        <name>L-serine</name>
        <dbReference type="ChEBI" id="CHEBI:33384"/>
    </ligand>
</feature>
<evidence type="ECO:0000256" key="9">
    <source>
        <dbReference type="ARBA" id="ARBA00023146"/>
    </source>
</evidence>
<evidence type="ECO:0000256" key="13">
    <source>
        <dbReference type="PIRSR" id="PIRSR001529-1"/>
    </source>
</evidence>
<comment type="subunit">
    <text evidence="12">Homodimer. The tRNA molecule binds across the dimer.</text>
</comment>
<accession>A0A9Q8TWC2</accession>
<dbReference type="GO" id="GO:0006434">
    <property type="term" value="P:seryl-tRNA aminoacylation"/>
    <property type="evidence" value="ECO:0007669"/>
    <property type="project" value="UniProtKB-UniRule"/>
</dbReference>
<dbReference type="GO" id="GO:0005737">
    <property type="term" value="C:cytoplasm"/>
    <property type="evidence" value="ECO:0007669"/>
    <property type="project" value="UniProtKB-SubCell"/>
</dbReference>
<reference evidence="16" key="1">
    <citation type="submission" date="2022-05" db="EMBL/GenBank/DDBJ databases">
        <title>Impact of host demography and evolutionary history on endosymbiont molecular evolution: a test in carpenter ants (Genus Camponotus) and their Blochmannia endosymbionts.</title>
        <authorList>
            <person name="Manthey J.D."/>
            <person name="Giron J.C."/>
            <person name="Hruska J.P."/>
        </authorList>
    </citation>
    <scope>NUCLEOTIDE SEQUENCE</scope>
    <source>
        <strain evidence="16">C-039</strain>
    </source>
</reference>
<dbReference type="PANTHER" id="PTHR43697:SF1">
    <property type="entry name" value="SERINE--TRNA LIGASE"/>
    <property type="match status" value="1"/>
</dbReference>
<keyword evidence="6 12" id="KW-0547">Nucleotide-binding</keyword>
<evidence type="ECO:0000256" key="10">
    <source>
        <dbReference type="ARBA" id="ARBA00047929"/>
    </source>
</evidence>
<dbReference type="InterPro" id="IPR006195">
    <property type="entry name" value="aa-tRNA-synth_II"/>
</dbReference>
<feature type="binding site" evidence="13">
    <location>
        <position position="235"/>
    </location>
    <ligand>
        <name>L-serine</name>
        <dbReference type="ChEBI" id="CHEBI:33384"/>
    </ligand>
</feature>
<dbReference type="NCBIfam" id="TIGR00414">
    <property type="entry name" value="serS"/>
    <property type="match status" value="1"/>
</dbReference>
<comment type="similarity">
    <text evidence="3 12">Belongs to the class-II aminoacyl-tRNA synthetase family. Type-1 seryl-tRNA synthetase subfamily.</text>
</comment>
<dbReference type="InterPro" id="IPR033729">
    <property type="entry name" value="SerRS_core"/>
</dbReference>
<feature type="domain" description="Aminoacyl-transfer RNA synthetases class-II family profile" evidence="15">
    <location>
        <begin position="172"/>
        <end position="414"/>
    </location>
</feature>
<keyword evidence="5 12" id="KW-0436">Ligase</keyword>
<feature type="binding site" evidence="12">
    <location>
        <position position="389"/>
    </location>
    <ligand>
        <name>L-serine</name>
        <dbReference type="ChEBI" id="CHEBI:33384"/>
    </ligand>
</feature>
<feature type="binding site" evidence="12 14">
    <location>
        <begin position="353"/>
        <end position="356"/>
    </location>
    <ligand>
        <name>ATP</name>
        <dbReference type="ChEBI" id="CHEBI:30616"/>
    </ligand>
</feature>
<dbReference type="CDD" id="cd00770">
    <property type="entry name" value="SerRS_core"/>
    <property type="match status" value="1"/>
</dbReference>
<protein>
    <recommendedName>
        <fullName evidence="12">Serine--tRNA ligase</fullName>
        <ecNumber evidence="12">6.1.1.11</ecNumber>
    </recommendedName>
    <alternativeName>
        <fullName evidence="12">Seryl-tRNA synthetase</fullName>
        <shortName evidence="12">SerRS</shortName>
    </alternativeName>
    <alternativeName>
        <fullName evidence="12">Seryl-tRNA(Ser/Sec) synthetase</fullName>
    </alternativeName>
</protein>
<comment type="caution">
    <text evidence="12">Lacks conserved residue(s) required for the propagation of feature annotation.</text>
</comment>
<comment type="subcellular location">
    <subcellularLocation>
        <location evidence="1 12">Cytoplasm</location>
    </subcellularLocation>
</comment>
<comment type="catalytic activity">
    <reaction evidence="11 12">
        <text>tRNA(Ser) + L-serine + ATP = L-seryl-tRNA(Ser) + AMP + diphosphate + H(+)</text>
        <dbReference type="Rhea" id="RHEA:12292"/>
        <dbReference type="Rhea" id="RHEA-COMP:9669"/>
        <dbReference type="Rhea" id="RHEA-COMP:9703"/>
        <dbReference type="ChEBI" id="CHEBI:15378"/>
        <dbReference type="ChEBI" id="CHEBI:30616"/>
        <dbReference type="ChEBI" id="CHEBI:33019"/>
        <dbReference type="ChEBI" id="CHEBI:33384"/>
        <dbReference type="ChEBI" id="CHEBI:78442"/>
        <dbReference type="ChEBI" id="CHEBI:78533"/>
        <dbReference type="ChEBI" id="CHEBI:456215"/>
        <dbReference type="EC" id="6.1.1.11"/>
    </reaction>
</comment>
<keyword evidence="8 12" id="KW-0648">Protein biosynthesis</keyword>
<dbReference type="InterPro" id="IPR002317">
    <property type="entry name" value="Ser-tRNA-ligase_type_1"/>
</dbReference>
<evidence type="ECO:0000256" key="8">
    <source>
        <dbReference type="ARBA" id="ARBA00022917"/>
    </source>
</evidence>
<feature type="binding site" evidence="13">
    <location>
        <position position="266"/>
    </location>
    <ligand>
        <name>L-serine</name>
        <dbReference type="ChEBI" id="CHEBI:33384"/>
    </ligand>
</feature>
<dbReference type="InterPro" id="IPR045864">
    <property type="entry name" value="aa-tRNA-synth_II/BPL/LPL"/>
</dbReference>
<proteinExistence type="inferred from homology"/>
<dbReference type="GO" id="GO:0004828">
    <property type="term" value="F:serine-tRNA ligase activity"/>
    <property type="evidence" value="ECO:0007669"/>
    <property type="project" value="UniProtKB-UniRule"/>
</dbReference>
<evidence type="ECO:0000256" key="11">
    <source>
        <dbReference type="ARBA" id="ARBA00048823"/>
    </source>
</evidence>
<comment type="catalytic activity">
    <reaction evidence="10 12">
        <text>tRNA(Sec) + L-serine + ATP = L-seryl-tRNA(Sec) + AMP + diphosphate + H(+)</text>
        <dbReference type="Rhea" id="RHEA:42580"/>
        <dbReference type="Rhea" id="RHEA-COMP:9742"/>
        <dbReference type="Rhea" id="RHEA-COMP:10128"/>
        <dbReference type="ChEBI" id="CHEBI:15378"/>
        <dbReference type="ChEBI" id="CHEBI:30616"/>
        <dbReference type="ChEBI" id="CHEBI:33019"/>
        <dbReference type="ChEBI" id="CHEBI:33384"/>
        <dbReference type="ChEBI" id="CHEBI:78442"/>
        <dbReference type="ChEBI" id="CHEBI:78533"/>
        <dbReference type="ChEBI" id="CHEBI:456215"/>
        <dbReference type="EC" id="6.1.1.11"/>
    </reaction>
</comment>
<evidence type="ECO:0000256" key="4">
    <source>
        <dbReference type="ARBA" id="ARBA00022490"/>
    </source>
</evidence>
<evidence type="ECO:0000313" key="16">
    <source>
        <dbReference type="EMBL" id="URJ28374.1"/>
    </source>
</evidence>
<sequence length="428" mass="49075">MLDPNLLRSNLDVVIKKLARRKFIFNTDKFRQQESLRKILQKKTESLQTERKVKAKIIGIAKMHGENVEFLRQEAYILGKKLTSLKLESKTLQKIIRQYELSLPNIPDDQVPYGFSDQDNLEIMRWGEPGQYNFPLQDHTELGALINGLSFSDATKLTGSRFVVMKGQIAHLHRALSQFMIDLHTKCHGYEEYYLPYLVNEMSLYGSGQLPKFYKDLFHIKHLGSETNSYTLIPTAEVPLINLVRDVILDEKELPIKMIAHTPCFRSEAGSYGHNTRGLIRMHQFDKVELVQIVHPDKSMQTLEEITGHAEQVLQLLKLPYRKMLLCTGNIGFSSCKTYDLEVWLPACNTYCEISSCSNVGDFQARRIRARYRGKTHRKTKFLHTLNASGVAVGRALAAVLENYQLEDGRIAIPSVLYPYMNGITHIN</sequence>
<comment type="pathway">
    <text evidence="2 12">Aminoacyl-tRNA biosynthesis; selenocysteinyl-tRNA(Sec) biosynthesis; L-seryl-tRNA(Sec) from L-serine and tRNA(Sec): step 1/1.</text>
</comment>
<dbReference type="InterPro" id="IPR010978">
    <property type="entry name" value="tRNA-bd_arm"/>
</dbReference>
<dbReference type="GO" id="GO:0005524">
    <property type="term" value="F:ATP binding"/>
    <property type="evidence" value="ECO:0007669"/>
    <property type="project" value="UniProtKB-UniRule"/>
</dbReference>
<dbReference type="RefSeq" id="WP_250248830.1">
    <property type="nucleotide sequence ID" value="NZ_CP097753.1"/>
</dbReference>
<keyword evidence="7 12" id="KW-0067">ATP-binding</keyword>
<dbReference type="GO" id="GO:0016260">
    <property type="term" value="P:selenocysteine biosynthetic process"/>
    <property type="evidence" value="ECO:0007669"/>
    <property type="project" value="UniProtKB-UniRule"/>
</dbReference>
<keyword evidence="4 12" id="KW-0963">Cytoplasm</keyword>
<feature type="binding site" evidence="12 14">
    <location>
        <begin position="266"/>
        <end position="268"/>
    </location>
    <ligand>
        <name>ATP</name>
        <dbReference type="ChEBI" id="CHEBI:30616"/>
    </ligand>
</feature>
<dbReference type="PROSITE" id="PS50862">
    <property type="entry name" value="AA_TRNA_LIGASE_II"/>
    <property type="match status" value="1"/>
</dbReference>
<evidence type="ECO:0000256" key="5">
    <source>
        <dbReference type="ARBA" id="ARBA00022598"/>
    </source>
</evidence>
<dbReference type="Proteomes" id="UP001056209">
    <property type="component" value="Chromosome"/>
</dbReference>
<evidence type="ECO:0000256" key="14">
    <source>
        <dbReference type="PIRSR" id="PIRSR001529-2"/>
    </source>
</evidence>
<dbReference type="HAMAP" id="MF_00176">
    <property type="entry name" value="Ser_tRNA_synth_type1"/>
    <property type="match status" value="1"/>
</dbReference>
<dbReference type="Gene3D" id="1.10.287.40">
    <property type="entry name" value="Serine-tRNA synthetase, tRNA binding domain"/>
    <property type="match status" value="1"/>
</dbReference>
<dbReference type="PIRSF" id="PIRSF001529">
    <property type="entry name" value="Ser-tRNA-synth_IIa"/>
    <property type="match status" value="1"/>
</dbReference>
<dbReference type="Gene3D" id="3.30.930.10">
    <property type="entry name" value="Bira Bifunctional Protein, Domain 2"/>
    <property type="match status" value="1"/>
</dbReference>
<evidence type="ECO:0000259" key="15">
    <source>
        <dbReference type="PROSITE" id="PS50862"/>
    </source>
</evidence>
<evidence type="ECO:0000256" key="3">
    <source>
        <dbReference type="ARBA" id="ARBA00010728"/>
    </source>
</evidence>
<dbReference type="SUPFAM" id="SSF55681">
    <property type="entry name" value="Class II aaRS and biotin synthetases"/>
    <property type="match status" value="1"/>
</dbReference>
<dbReference type="PRINTS" id="PR00981">
    <property type="entry name" value="TRNASYNTHSER"/>
</dbReference>
<comment type="domain">
    <text evidence="12">Consists of two distinct domains, a catalytic core and a N-terminal extension that is involved in tRNA binding.</text>
</comment>
<gene>
    <name evidence="12 16" type="primary">serS</name>
    <name evidence="16" type="ORF">M9393_01280</name>
</gene>
<dbReference type="InterPro" id="IPR002314">
    <property type="entry name" value="aa-tRNA-synt_IIb"/>
</dbReference>
<dbReference type="Pfam" id="PF02403">
    <property type="entry name" value="Seryl_tRNA_N"/>
    <property type="match status" value="1"/>
</dbReference>
<dbReference type="InterPro" id="IPR015866">
    <property type="entry name" value="Ser-tRNA-synth_1_N"/>
</dbReference>
<keyword evidence="9 12" id="KW-0030">Aminoacyl-tRNA synthetase</keyword>
<evidence type="ECO:0000256" key="2">
    <source>
        <dbReference type="ARBA" id="ARBA00005045"/>
    </source>
</evidence>
<dbReference type="InterPro" id="IPR042103">
    <property type="entry name" value="SerRS_1_N_sf"/>
</dbReference>
<evidence type="ECO:0000256" key="12">
    <source>
        <dbReference type="HAMAP-Rule" id="MF_00176"/>
    </source>
</evidence>
<evidence type="ECO:0000256" key="7">
    <source>
        <dbReference type="ARBA" id="ARBA00022840"/>
    </source>
</evidence>
<feature type="binding site" evidence="12">
    <location>
        <begin position="235"/>
        <end position="237"/>
    </location>
    <ligand>
        <name>L-serine</name>
        <dbReference type="ChEBI" id="CHEBI:33384"/>
    </ligand>
</feature>
<evidence type="ECO:0000256" key="6">
    <source>
        <dbReference type="ARBA" id="ARBA00022741"/>
    </source>
</evidence>
<evidence type="ECO:0000313" key="17">
    <source>
        <dbReference type="Proteomes" id="UP001056209"/>
    </source>
</evidence>
<dbReference type="SUPFAM" id="SSF46589">
    <property type="entry name" value="tRNA-binding arm"/>
    <property type="match status" value="1"/>
</dbReference>
<evidence type="ECO:0000256" key="1">
    <source>
        <dbReference type="ARBA" id="ARBA00004496"/>
    </source>
</evidence>
<feature type="binding site" evidence="13">
    <location>
        <position position="387"/>
    </location>
    <ligand>
        <name>L-serine</name>
        <dbReference type="ChEBI" id="CHEBI:33384"/>
    </ligand>
</feature>
<dbReference type="Pfam" id="PF00587">
    <property type="entry name" value="tRNA-synt_2b"/>
    <property type="match status" value="1"/>
</dbReference>
<dbReference type="EMBL" id="CP097753">
    <property type="protein sequence ID" value="URJ28374.1"/>
    <property type="molecule type" value="Genomic_DNA"/>
</dbReference>
<name>A0A9Q8TWC2_9ENTR</name>
<dbReference type="PANTHER" id="PTHR43697">
    <property type="entry name" value="SERYL-TRNA SYNTHETASE"/>
    <property type="match status" value="1"/>
</dbReference>